<dbReference type="PATRIC" id="fig|999419.3.peg.2894"/>
<proteinExistence type="predicted"/>
<protein>
    <submittedName>
        <fullName evidence="2">Uncharacterized protein</fullName>
    </submittedName>
</protein>
<dbReference type="EMBL" id="AGZP01000027">
    <property type="protein sequence ID" value="EKN07713.1"/>
    <property type="molecule type" value="Genomic_DNA"/>
</dbReference>
<organism evidence="2 3">
    <name type="scientific">Parabacteroides johnsonii CL02T12C29</name>
    <dbReference type="NCBI Taxonomy" id="999419"/>
    <lineage>
        <taxon>Bacteria</taxon>
        <taxon>Pseudomonadati</taxon>
        <taxon>Bacteroidota</taxon>
        <taxon>Bacteroidia</taxon>
        <taxon>Bacteroidales</taxon>
        <taxon>Tannerellaceae</taxon>
        <taxon>Parabacteroides</taxon>
    </lineage>
</organism>
<sequence>MEAVYLFSSMIVFGLIMIAILSYRERKYKKEHPEECK</sequence>
<evidence type="ECO:0000256" key="1">
    <source>
        <dbReference type="SAM" id="Phobius"/>
    </source>
</evidence>
<name>K5ZWA0_9BACT</name>
<keyword evidence="1" id="KW-0812">Transmembrane</keyword>
<keyword evidence="1" id="KW-1133">Transmembrane helix</keyword>
<evidence type="ECO:0000313" key="3">
    <source>
        <dbReference type="Proteomes" id="UP000001218"/>
    </source>
</evidence>
<reference evidence="2 3" key="1">
    <citation type="submission" date="2012-02" db="EMBL/GenBank/DDBJ databases">
        <title>The Genome Sequence of Parabacteroides johnsonii CL02T12C29.</title>
        <authorList>
            <consortium name="The Broad Institute Genome Sequencing Platform"/>
            <person name="Earl A."/>
            <person name="Ward D."/>
            <person name="Feldgarden M."/>
            <person name="Gevers D."/>
            <person name="Zitomersky N.L."/>
            <person name="Coyne M.J."/>
            <person name="Comstock L.E."/>
            <person name="Young S.K."/>
            <person name="Zeng Q."/>
            <person name="Gargeya S."/>
            <person name="Fitzgerald M."/>
            <person name="Haas B."/>
            <person name="Abouelleil A."/>
            <person name="Alvarado L."/>
            <person name="Arachchi H.M."/>
            <person name="Berlin A."/>
            <person name="Chapman S.B."/>
            <person name="Gearin G."/>
            <person name="Goldberg J."/>
            <person name="Griggs A."/>
            <person name="Gujja S."/>
            <person name="Hansen M."/>
            <person name="Heiman D."/>
            <person name="Howarth C."/>
            <person name="Larimer J."/>
            <person name="Lui A."/>
            <person name="MacDonald P.J.P."/>
            <person name="McCowen C."/>
            <person name="Montmayeur A."/>
            <person name="Murphy C."/>
            <person name="Neiman D."/>
            <person name="Pearson M."/>
            <person name="Priest M."/>
            <person name="Roberts A."/>
            <person name="Saif S."/>
            <person name="Shea T."/>
            <person name="Sisk P."/>
            <person name="Stolte C."/>
            <person name="Sykes S."/>
            <person name="Wortman J."/>
            <person name="Nusbaum C."/>
            <person name="Birren B."/>
        </authorList>
    </citation>
    <scope>NUCLEOTIDE SEQUENCE [LARGE SCALE GENOMIC DNA]</scope>
    <source>
        <strain evidence="2 3">CL02T12C29</strain>
    </source>
</reference>
<feature type="transmembrane region" description="Helical" evidence="1">
    <location>
        <begin position="6"/>
        <end position="23"/>
    </location>
</feature>
<gene>
    <name evidence="2" type="ORF">HMPREF1077_02825</name>
</gene>
<dbReference type="HOGENOM" id="CLU_220040_0_0_10"/>
<accession>K5ZWA0</accession>
<dbReference type="Proteomes" id="UP000001218">
    <property type="component" value="Unassembled WGS sequence"/>
</dbReference>
<comment type="caution">
    <text evidence="2">The sequence shown here is derived from an EMBL/GenBank/DDBJ whole genome shotgun (WGS) entry which is preliminary data.</text>
</comment>
<dbReference type="AlphaFoldDB" id="K5ZWA0"/>
<keyword evidence="1" id="KW-0472">Membrane</keyword>
<evidence type="ECO:0000313" key="2">
    <source>
        <dbReference type="EMBL" id="EKN07713.1"/>
    </source>
</evidence>